<keyword evidence="2" id="KW-1185">Reference proteome</keyword>
<name>A0A426QJJ9_9GAMM</name>
<dbReference type="PANTHER" id="PTHR38760">
    <property type="entry name" value="ADENYLATE CYCLASE"/>
    <property type="match status" value="1"/>
</dbReference>
<dbReference type="GO" id="GO:0006171">
    <property type="term" value="P:cAMP biosynthetic process"/>
    <property type="evidence" value="ECO:0007669"/>
    <property type="project" value="InterPro"/>
</dbReference>
<dbReference type="GO" id="GO:0004016">
    <property type="term" value="F:adenylate cyclase activity"/>
    <property type="evidence" value="ECO:0007669"/>
    <property type="project" value="InterPro"/>
</dbReference>
<dbReference type="PANTHER" id="PTHR38760:SF1">
    <property type="entry name" value="ADENYLATE CYCLASE"/>
    <property type="match status" value="1"/>
</dbReference>
<dbReference type="RefSeq" id="WP_125181217.1">
    <property type="nucleotide sequence ID" value="NZ_QZMU01000001.1"/>
</dbReference>
<organism evidence="1 2">
    <name type="scientific">Thiohalobacter thiocyanaticus</name>
    <dbReference type="NCBI Taxonomy" id="585455"/>
    <lineage>
        <taxon>Bacteria</taxon>
        <taxon>Pseudomonadati</taxon>
        <taxon>Pseudomonadota</taxon>
        <taxon>Gammaproteobacteria</taxon>
        <taxon>Thiohalobacterales</taxon>
        <taxon>Thiohalobacteraceae</taxon>
        <taxon>Thiohalobacter</taxon>
    </lineage>
</organism>
<sequence>MEAYSDEYPHIRMLSHRFKEAVYGGETNLDGLDPYVQMCRRVEEYLLENGELERLELARRCFYFKINEKMSRPDRRGNISWRREVMRELVQEWGWSDGHLQLLDTRPQWKIHQVLEERQILVDALRQSYQALSDFARIQDDDHTIDPAELNLLGRRLYAAFERKAGKVDLVNPGISDDLSEDRLSLHQLRNPGQTGWVLYRGLVRSGETGGQRPLKRGHSLVEILAWCHFNHITQSSLSMISLHPEDCTVSSWEQRSVMDCLEDIFPRGRLTDPDLDALAEPARVARNALFINLGVDPMAKLTREGMQLVSSRTDALSYGGRWENLAINFELIVQTSWQEILTFHYSGDHALLDCLCDYLAWTPVDAGQPPMGVNTFSFSSTAARPSPTAFAMCSSRSSPGSTVHRTAATPAICCRSVTITTCCSRKTACRATATSSPTRPCCRNWLHRRNASARWVSILPP</sequence>
<dbReference type="Proteomes" id="UP000287798">
    <property type="component" value="Unassembled WGS sequence"/>
</dbReference>
<gene>
    <name evidence="1" type="ORF">D6C00_07905</name>
</gene>
<dbReference type="AlphaFoldDB" id="A0A426QJJ9"/>
<dbReference type="Pfam" id="PF01295">
    <property type="entry name" value="Adenylate_cycl"/>
    <property type="match status" value="1"/>
</dbReference>
<evidence type="ECO:0000313" key="1">
    <source>
        <dbReference type="EMBL" id="RRQ21877.1"/>
    </source>
</evidence>
<dbReference type="EMBL" id="QZMU01000001">
    <property type="protein sequence ID" value="RRQ21877.1"/>
    <property type="molecule type" value="Genomic_DNA"/>
</dbReference>
<protein>
    <submittedName>
        <fullName evidence="1">Uncharacterized protein</fullName>
    </submittedName>
</protein>
<accession>A0A426QJJ9</accession>
<reference evidence="1 2" key="1">
    <citation type="journal article" date="2010" name="Int. J. Syst. Evol. Microbiol.">
        <title>Thiohalobacter thiocyanaticus gen. nov., sp. nov., a moderately halophilic, sulfur-oxidizing gammaproteobacterium from hypersaline lakes, that utilizes thiocyanate.</title>
        <authorList>
            <person name="Sorokin D.Y."/>
            <person name="Kovaleva O.L."/>
            <person name="Tourova T.P."/>
            <person name="Muyzer G."/>
        </authorList>
    </citation>
    <scope>NUCLEOTIDE SEQUENCE [LARGE SCALE GENOMIC DNA]</scope>
    <source>
        <strain evidence="1 2">Hrh1</strain>
    </source>
</reference>
<proteinExistence type="predicted"/>
<comment type="caution">
    <text evidence="1">The sequence shown here is derived from an EMBL/GenBank/DDBJ whole genome shotgun (WGS) entry which is preliminary data.</text>
</comment>
<evidence type="ECO:0000313" key="2">
    <source>
        <dbReference type="Proteomes" id="UP000287798"/>
    </source>
</evidence>
<dbReference type="InterPro" id="IPR000274">
    <property type="entry name" value="Adenylate_cyclase_1"/>
</dbReference>